<feature type="compositionally biased region" description="Low complexity" evidence="1">
    <location>
        <begin position="220"/>
        <end position="259"/>
    </location>
</feature>
<comment type="caution">
    <text evidence="3">The sequence shown here is derived from an EMBL/GenBank/DDBJ whole genome shotgun (WGS) entry which is preliminary data.</text>
</comment>
<gene>
    <name evidence="3" type="ORF">ACFPET_19490</name>
</gene>
<feature type="compositionally biased region" description="Acidic residues" evidence="1">
    <location>
        <begin position="176"/>
        <end position="188"/>
    </location>
</feature>
<keyword evidence="2" id="KW-0732">Signal</keyword>
<name>A0ABV8U3H9_9ACTN</name>
<dbReference type="Proteomes" id="UP001595823">
    <property type="component" value="Unassembled WGS sequence"/>
</dbReference>
<keyword evidence="4" id="KW-1185">Reference proteome</keyword>
<evidence type="ECO:0000313" key="3">
    <source>
        <dbReference type="EMBL" id="MFC4337386.1"/>
    </source>
</evidence>
<feature type="signal peptide" evidence="2">
    <location>
        <begin position="1"/>
        <end position="28"/>
    </location>
</feature>
<reference evidence="4" key="1">
    <citation type="journal article" date="2019" name="Int. J. Syst. Evol. Microbiol.">
        <title>The Global Catalogue of Microorganisms (GCM) 10K type strain sequencing project: providing services to taxonomists for standard genome sequencing and annotation.</title>
        <authorList>
            <consortium name="The Broad Institute Genomics Platform"/>
            <consortium name="The Broad Institute Genome Sequencing Center for Infectious Disease"/>
            <person name="Wu L."/>
            <person name="Ma J."/>
        </authorList>
    </citation>
    <scope>NUCLEOTIDE SEQUENCE [LARGE SCALE GENOMIC DNA]</scope>
    <source>
        <strain evidence="4">IBRC-M 10908</strain>
    </source>
</reference>
<sequence length="266" mass="26066">MKQTAKRAAVAVGALSTGVLFLPGSSQAVETAGATDMSGEDRLAQAQKALDQTPFGAAHQSPTAALQATGPLVVDTMKTSLRGVGQSVDGAKGAAVASVEDHGPLFTQAADSAGDRLGLDGADAGDASVADSVRSLLDREEGGRYRTESANATAVPISEGDKTFGGAIAGLLGADDGDGVLSESDEPQADPMAPAANDAEPSLRDKVATWIVQVAGPEQDAGASVDGAADADASADAAGGVDADSAADASAGADVSADANQMTSAR</sequence>
<evidence type="ECO:0000313" key="4">
    <source>
        <dbReference type="Proteomes" id="UP001595823"/>
    </source>
</evidence>
<dbReference type="EMBL" id="JBHSDK010000030">
    <property type="protein sequence ID" value="MFC4337386.1"/>
    <property type="molecule type" value="Genomic_DNA"/>
</dbReference>
<feature type="region of interest" description="Disordered" evidence="1">
    <location>
        <begin position="176"/>
        <end position="200"/>
    </location>
</feature>
<proteinExistence type="predicted"/>
<feature type="chain" id="PRO_5047146004" evidence="2">
    <location>
        <begin position="29"/>
        <end position="266"/>
    </location>
</feature>
<accession>A0ABV8U3H9</accession>
<evidence type="ECO:0000256" key="1">
    <source>
        <dbReference type="SAM" id="MobiDB-lite"/>
    </source>
</evidence>
<evidence type="ECO:0000256" key="2">
    <source>
        <dbReference type="SAM" id="SignalP"/>
    </source>
</evidence>
<protein>
    <submittedName>
        <fullName evidence="3">Uncharacterized protein</fullName>
    </submittedName>
</protein>
<feature type="region of interest" description="Disordered" evidence="1">
    <location>
        <begin position="219"/>
        <end position="266"/>
    </location>
</feature>
<dbReference type="RefSeq" id="WP_380624332.1">
    <property type="nucleotide sequence ID" value="NZ_JBHSDK010000030.1"/>
</dbReference>
<organism evidence="3 4">
    <name type="scientific">Salininema proteolyticum</name>
    <dbReference type="NCBI Taxonomy" id="1607685"/>
    <lineage>
        <taxon>Bacteria</taxon>
        <taxon>Bacillati</taxon>
        <taxon>Actinomycetota</taxon>
        <taxon>Actinomycetes</taxon>
        <taxon>Glycomycetales</taxon>
        <taxon>Glycomycetaceae</taxon>
        <taxon>Salininema</taxon>
    </lineage>
</organism>